<dbReference type="Proteomes" id="UP001303115">
    <property type="component" value="Unassembled WGS sequence"/>
</dbReference>
<evidence type="ECO:0000259" key="3">
    <source>
        <dbReference type="PROSITE" id="PS50048"/>
    </source>
</evidence>
<evidence type="ECO:0000256" key="1">
    <source>
        <dbReference type="ARBA" id="ARBA00023242"/>
    </source>
</evidence>
<evidence type="ECO:0000313" key="4">
    <source>
        <dbReference type="EMBL" id="KAK4032675.1"/>
    </source>
</evidence>
<dbReference type="Gene3D" id="4.10.240.10">
    <property type="entry name" value="Zn(2)-C6 fungal-type DNA-binding domain"/>
    <property type="match status" value="1"/>
</dbReference>
<dbReference type="Pfam" id="PF00172">
    <property type="entry name" value="Zn_clus"/>
    <property type="match status" value="1"/>
</dbReference>
<reference evidence="5" key="1">
    <citation type="journal article" date="2023" name="Mol. Phylogenet. Evol.">
        <title>Genome-scale phylogeny and comparative genomics of the fungal order Sordariales.</title>
        <authorList>
            <person name="Hensen N."/>
            <person name="Bonometti L."/>
            <person name="Westerberg I."/>
            <person name="Brannstrom I.O."/>
            <person name="Guillou S."/>
            <person name="Cros-Aarteil S."/>
            <person name="Calhoun S."/>
            <person name="Haridas S."/>
            <person name="Kuo A."/>
            <person name="Mondo S."/>
            <person name="Pangilinan J."/>
            <person name="Riley R."/>
            <person name="LaButti K."/>
            <person name="Andreopoulos B."/>
            <person name="Lipzen A."/>
            <person name="Chen C."/>
            <person name="Yan M."/>
            <person name="Daum C."/>
            <person name="Ng V."/>
            <person name="Clum A."/>
            <person name="Steindorff A."/>
            <person name="Ohm R.A."/>
            <person name="Martin F."/>
            <person name="Silar P."/>
            <person name="Natvig D.O."/>
            <person name="Lalanne C."/>
            <person name="Gautier V."/>
            <person name="Ament-Velasquez S.L."/>
            <person name="Kruys A."/>
            <person name="Hutchinson M.I."/>
            <person name="Powell A.J."/>
            <person name="Barry K."/>
            <person name="Miller A.N."/>
            <person name="Grigoriev I.V."/>
            <person name="Debuchy R."/>
            <person name="Gladieux P."/>
            <person name="Hiltunen Thoren M."/>
            <person name="Johannesson H."/>
        </authorList>
    </citation>
    <scope>NUCLEOTIDE SEQUENCE [LARGE SCALE GENOMIC DNA]</scope>
    <source>
        <strain evidence="5">CBS 284.82</strain>
    </source>
</reference>
<dbReference type="CDD" id="cd00067">
    <property type="entry name" value="GAL4"/>
    <property type="match status" value="1"/>
</dbReference>
<proteinExistence type="predicted"/>
<dbReference type="SUPFAM" id="SSF57701">
    <property type="entry name" value="Zn2/Cys6 DNA-binding domain"/>
    <property type="match status" value="1"/>
</dbReference>
<feature type="domain" description="Zn(2)-C6 fungal-type" evidence="3">
    <location>
        <begin position="40"/>
        <end position="70"/>
    </location>
</feature>
<sequence length="706" mass="78431">MHASGGAFRPLLPRPLPAAGASDGDSAVQLAPKKAHTRIACEGCRRRKIKCDGRRPACAACSNNGGSCTYLSADPNESRSSAIKRKYDEAQDRVSGHEHLYQLLKTRSPPEVTEILRRIRAGIDVESILRYVRDGDLLLQLHLLPETRLRYTFPDFASWPTMFRDPADPYLTAQLLDFVPGHHSHGGGGGVSSSAKPAPNPHSHVYQIPYHAAETIDPRLSSVKAARWTSVTTDDALVSRLLAIYFQFEYSRTRFFQKDLFLDDLVRGRNRFCSPLLVNVILANAAHGLRSDPHRVEFWTPRSLPYAFLAEAKRLWDIEATGEPKLTTIHAAVSLTMRYGADGADKIGVPFLLKALDLADKMELFTRVEKGDSKMSLARTYTAWNLYSYQGLTFYYLQRAPFTATPPVTPLPDYSSISKLTGEIYLKYPLQPSLTPIHLGASFRAQVELNVIMVEINTAGTPGTAPPTLREAVEFYNRLDTWYKPLPQVLQPSNVVMPHHLQIHMEYCLVLINLFEPWMSGPDADRPVADGLTVLEIGTRARARLETLIRLYYLRHSFEALDIMLVMFLLLLGSMSVRVLASSSETCTGTGQTRDASTFLLCAKGLHDQGQNQYLGSLMFSMLAGLVDPQNEALLSDLARIRAEFKGTEVKPEYVHMEWPVYRWVHPESQSMGKLLEAVDELSIAGDGDGESVEGRGSRAGTPGGG</sequence>
<dbReference type="PANTHER" id="PTHR47256:SF1">
    <property type="entry name" value="ZN(II)2CYS6 TRANSCRIPTION FACTOR (EUROFUNG)"/>
    <property type="match status" value="1"/>
</dbReference>
<protein>
    <submittedName>
        <fullName evidence="4">Nitrogen assimilation transcription factor nirA</fullName>
    </submittedName>
</protein>
<dbReference type="InterPro" id="IPR001138">
    <property type="entry name" value="Zn2Cys6_DnaBD"/>
</dbReference>
<dbReference type="GO" id="GO:0000981">
    <property type="term" value="F:DNA-binding transcription factor activity, RNA polymerase II-specific"/>
    <property type="evidence" value="ECO:0007669"/>
    <property type="project" value="InterPro"/>
</dbReference>
<name>A0AAN6P8G4_9PEZI</name>
<accession>A0AAN6P8G4</accession>
<dbReference type="PANTHER" id="PTHR47256">
    <property type="entry name" value="ZN(II)2CYS6 TRANSCRIPTION FACTOR (EUROFUNG)-RELATED"/>
    <property type="match status" value="1"/>
</dbReference>
<keyword evidence="5" id="KW-1185">Reference proteome</keyword>
<dbReference type="GO" id="GO:0008270">
    <property type="term" value="F:zinc ion binding"/>
    <property type="evidence" value="ECO:0007669"/>
    <property type="project" value="InterPro"/>
</dbReference>
<feature type="region of interest" description="Disordered" evidence="2">
    <location>
        <begin position="686"/>
        <end position="706"/>
    </location>
</feature>
<comment type="caution">
    <text evidence="4">The sequence shown here is derived from an EMBL/GenBank/DDBJ whole genome shotgun (WGS) entry which is preliminary data.</text>
</comment>
<organism evidence="4 5">
    <name type="scientific">Parachaetomium inaequale</name>
    <dbReference type="NCBI Taxonomy" id="2588326"/>
    <lineage>
        <taxon>Eukaryota</taxon>
        <taxon>Fungi</taxon>
        <taxon>Dikarya</taxon>
        <taxon>Ascomycota</taxon>
        <taxon>Pezizomycotina</taxon>
        <taxon>Sordariomycetes</taxon>
        <taxon>Sordariomycetidae</taxon>
        <taxon>Sordariales</taxon>
        <taxon>Chaetomiaceae</taxon>
        <taxon>Parachaetomium</taxon>
    </lineage>
</organism>
<dbReference type="InterPro" id="IPR036864">
    <property type="entry name" value="Zn2-C6_fun-type_DNA-bd_sf"/>
</dbReference>
<evidence type="ECO:0000313" key="5">
    <source>
        <dbReference type="Proteomes" id="UP001303115"/>
    </source>
</evidence>
<dbReference type="AlphaFoldDB" id="A0AAN6P8G4"/>
<dbReference type="PROSITE" id="PS00463">
    <property type="entry name" value="ZN2_CY6_FUNGAL_1"/>
    <property type="match status" value="1"/>
</dbReference>
<dbReference type="SMART" id="SM00066">
    <property type="entry name" value="GAL4"/>
    <property type="match status" value="1"/>
</dbReference>
<dbReference type="CDD" id="cd12148">
    <property type="entry name" value="fungal_TF_MHR"/>
    <property type="match status" value="1"/>
</dbReference>
<evidence type="ECO:0000256" key="2">
    <source>
        <dbReference type="SAM" id="MobiDB-lite"/>
    </source>
</evidence>
<dbReference type="PROSITE" id="PS50048">
    <property type="entry name" value="ZN2_CY6_FUNGAL_2"/>
    <property type="match status" value="1"/>
</dbReference>
<dbReference type="InterPro" id="IPR053187">
    <property type="entry name" value="Notoamide_regulator"/>
</dbReference>
<dbReference type="EMBL" id="MU854585">
    <property type="protein sequence ID" value="KAK4032675.1"/>
    <property type="molecule type" value="Genomic_DNA"/>
</dbReference>
<keyword evidence="1" id="KW-0539">Nucleus</keyword>
<gene>
    <name evidence="4" type="ORF">C8A01DRAFT_50587</name>
</gene>